<dbReference type="OrthoDB" id="3224346at2"/>
<evidence type="ECO:0000256" key="2">
    <source>
        <dbReference type="SAM" id="Phobius"/>
    </source>
</evidence>
<keyword evidence="2" id="KW-1133">Transmembrane helix</keyword>
<accession>A0A261EZP0</accession>
<dbReference type="NCBIfam" id="TIGR04226">
    <property type="entry name" value="RrgB_K2N_iso_D2"/>
    <property type="match status" value="1"/>
</dbReference>
<evidence type="ECO:0000256" key="3">
    <source>
        <dbReference type="SAM" id="SignalP"/>
    </source>
</evidence>
<organism evidence="4 5">
    <name type="scientific">Pseudoscardovia radai</name>
    <dbReference type="NCBI Taxonomy" id="987066"/>
    <lineage>
        <taxon>Bacteria</taxon>
        <taxon>Bacillati</taxon>
        <taxon>Actinomycetota</taxon>
        <taxon>Actinomycetes</taxon>
        <taxon>Bifidobacteriales</taxon>
        <taxon>Bifidobacteriaceae</taxon>
        <taxon>Pseudoscardovia</taxon>
    </lineage>
</organism>
<dbReference type="InterPro" id="IPR013783">
    <property type="entry name" value="Ig-like_fold"/>
</dbReference>
<gene>
    <name evidence="4" type="ORF">PSRA_0510</name>
</gene>
<reference evidence="4 5" key="1">
    <citation type="journal article" date="2017" name="BMC Genomics">
        <title>Comparative genomic and phylogenomic analyses of the Bifidobacteriaceae family.</title>
        <authorList>
            <person name="Lugli G.A."/>
            <person name="Milani C."/>
            <person name="Turroni F."/>
            <person name="Duranti S."/>
            <person name="Mancabelli L."/>
            <person name="Mangifesta M."/>
            <person name="Ferrario C."/>
            <person name="Modesto M."/>
            <person name="Mattarelli P."/>
            <person name="Jiri K."/>
            <person name="van Sinderen D."/>
            <person name="Ventura M."/>
        </authorList>
    </citation>
    <scope>NUCLEOTIDE SEQUENCE [LARGE SCALE GENOMIC DNA]</scope>
    <source>
        <strain evidence="4 5">DSM 24742</strain>
    </source>
</reference>
<keyword evidence="5" id="KW-1185">Reference proteome</keyword>
<dbReference type="AlphaFoldDB" id="A0A261EZP0"/>
<evidence type="ECO:0000313" key="5">
    <source>
        <dbReference type="Proteomes" id="UP000216725"/>
    </source>
</evidence>
<dbReference type="EMBL" id="MWWR01000004">
    <property type="protein sequence ID" value="OZG52321.1"/>
    <property type="molecule type" value="Genomic_DNA"/>
</dbReference>
<sequence length="626" mass="64766">MTRTIVRKALAAAASAVVSLGVCAAGVTAAQAAVAPVTDKGNITINRADSNDSLAGRTFVGYRVLDYTSVPADPTTSSAVSVAFVTDNGAVNTTKHDAVFAGLKAAGITAGTDGEALDAVRSKLTGTTTSYLTADAGTAYTFGNAVYADYAKAGLAPDVTFTCAEQSCTANAAAQYGYYLIVETGGTAASATENAYAASYVLLGSLYTQNLVLTAKSQQPTSEKYISKNDGSGEAVTDGTENSTSNPDFAEGEEIYYTLKYTIPYSTLKDFSDHDATFTYTLQDSLSAGITFDSVKSVTVNGTDFTEQGSKLLDTTAKASEAANLGLTDQGGAYLKWTVAVAKNGTGINGYAAYGVGGTSVQDAIVTVTYTCHMNENAVIASTGNPNSYNVSYTRNPLNSSDYGYTPQQTPRVYTYSAYVFKEDIDTGDPLQGVTFCLTTREGDKSCQSDGVLFTKHEATDASGATTEYYAVSGSANAGTATSFPSNTGSVDLVTLADGKLDIRGLDDATTYYLYETAVQPNSSYTLLSDPVVISISAAKDANAFAALSTGSKLYYPAGDATQNVVANVAYSGPISDAQVIYNSKKTPLPVTGAAGIAILVVLGIALVGGGLFIIVSRNRRNTAAA</sequence>
<comment type="caution">
    <text evidence="4">The sequence shown here is derived from an EMBL/GenBank/DDBJ whole genome shotgun (WGS) entry which is preliminary data.</text>
</comment>
<feature type="chain" id="PRO_5038697644" evidence="3">
    <location>
        <begin position="25"/>
        <end position="626"/>
    </location>
</feature>
<dbReference type="Proteomes" id="UP000216725">
    <property type="component" value="Unassembled WGS sequence"/>
</dbReference>
<dbReference type="Gene3D" id="2.60.40.740">
    <property type="match status" value="1"/>
</dbReference>
<name>A0A261EZP0_9BIFI</name>
<keyword evidence="3" id="KW-0732">Signal</keyword>
<dbReference type="Gene3D" id="2.60.40.10">
    <property type="entry name" value="Immunoglobulins"/>
    <property type="match status" value="1"/>
</dbReference>
<feature type="transmembrane region" description="Helical" evidence="2">
    <location>
        <begin position="593"/>
        <end position="616"/>
    </location>
</feature>
<feature type="signal peptide" evidence="3">
    <location>
        <begin position="1"/>
        <end position="24"/>
    </location>
</feature>
<protein>
    <submittedName>
        <fullName evidence="4">Cell wall surface anchor family protein</fullName>
    </submittedName>
</protein>
<dbReference type="GO" id="GO:0005975">
    <property type="term" value="P:carbohydrate metabolic process"/>
    <property type="evidence" value="ECO:0007669"/>
    <property type="project" value="UniProtKB-ARBA"/>
</dbReference>
<evidence type="ECO:0000256" key="1">
    <source>
        <dbReference type="SAM" id="MobiDB-lite"/>
    </source>
</evidence>
<proteinExistence type="predicted"/>
<feature type="region of interest" description="Disordered" evidence="1">
    <location>
        <begin position="223"/>
        <end position="248"/>
    </location>
</feature>
<dbReference type="RefSeq" id="WP_094660340.1">
    <property type="nucleotide sequence ID" value="NZ_MWWR01000004.1"/>
</dbReference>
<keyword evidence="2" id="KW-0472">Membrane</keyword>
<keyword evidence="2" id="KW-0812">Transmembrane</keyword>
<evidence type="ECO:0000313" key="4">
    <source>
        <dbReference type="EMBL" id="OZG52321.1"/>
    </source>
</evidence>
<dbReference type="InterPro" id="IPR026466">
    <property type="entry name" value="Fim_isopep_form_D2_dom"/>
</dbReference>
<dbReference type="NCBIfam" id="TIGR01167">
    <property type="entry name" value="LPXTG_anchor"/>
    <property type="match status" value="1"/>
</dbReference>